<gene>
    <name evidence="7" type="ORF">A2909_02505</name>
</gene>
<dbReference type="PANTHER" id="PTHR47268:SF4">
    <property type="entry name" value="ACYLPHOSPHATASE"/>
    <property type="match status" value="1"/>
</dbReference>
<evidence type="ECO:0000256" key="4">
    <source>
        <dbReference type="PROSITE-ProRule" id="PRU00520"/>
    </source>
</evidence>
<dbReference type="InterPro" id="IPR020456">
    <property type="entry name" value="Acylphosphatase"/>
</dbReference>
<comment type="similarity">
    <text evidence="1 5">Belongs to the acylphosphatase family.</text>
</comment>
<dbReference type="InterPro" id="IPR036046">
    <property type="entry name" value="Acylphosphatase-like_dom_sf"/>
</dbReference>
<evidence type="ECO:0000256" key="2">
    <source>
        <dbReference type="ARBA" id="ARBA00012150"/>
    </source>
</evidence>
<evidence type="ECO:0000256" key="1">
    <source>
        <dbReference type="ARBA" id="ARBA00005614"/>
    </source>
</evidence>
<keyword evidence="4" id="KW-0378">Hydrolase</keyword>
<evidence type="ECO:0000256" key="5">
    <source>
        <dbReference type="RuleBase" id="RU004168"/>
    </source>
</evidence>
<dbReference type="Gene3D" id="3.30.70.100">
    <property type="match status" value="1"/>
</dbReference>
<feature type="active site" evidence="4">
    <location>
        <position position="41"/>
    </location>
</feature>
<evidence type="ECO:0000313" key="7">
    <source>
        <dbReference type="EMBL" id="OHA14334.1"/>
    </source>
</evidence>
<sequence length="92" mass="10584">MKNDRKICVKILVFGKVQGVFFRSYVKEKADEFDISGFTRNLDDGSVEIIAQGEKVEEFIESIKISPPFALVEKLDVSRETKVYDFNKFSIL</sequence>
<dbReference type="InterPro" id="IPR017968">
    <property type="entry name" value="Acylphosphatase_CS"/>
</dbReference>
<protein>
    <recommendedName>
        <fullName evidence="2 4">acylphosphatase</fullName>
        <ecNumber evidence="2 4">3.6.1.7</ecNumber>
    </recommendedName>
</protein>
<dbReference type="SUPFAM" id="SSF54975">
    <property type="entry name" value="Acylphosphatase/BLUF domain-like"/>
    <property type="match status" value="1"/>
</dbReference>
<dbReference type="Proteomes" id="UP000178302">
    <property type="component" value="Unassembled WGS sequence"/>
</dbReference>
<comment type="catalytic activity">
    <reaction evidence="3 4">
        <text>an acyl phosphate + H2O = a carboxylate + phosphate + H(+)</text>
        <dbReference type="Rhea" id="RHEA:14965"/>
        <dbReference type="ChEBI" id="CHEBI:15377"/>
        <dbReference type="ChEBI" id="CHEBI:15378"/>
        <dbReference type="ChEBI" id="CHEBI:29067"/>
        <dbReference type="ChEBI" id="CHEBI:43474"/>
        <dbReference type="ChEBI" id="CHEBI:59918"/>
        <dbReference type="EC" id="3.6.1.7"/>
    </reaction>
</comment>
<accession>A0A1G2LS59</accession>
<dbReference type="PROSITE" id="PS51160">
    <property type="entry name" value="ACYLPHOSPHATASE_3"/>
    <property type="match status" value="1"/>
</dbReference>
<name>A0A1G2LS59_9BACT</name>
<dbReference type="AlphaFoldDB" id="A0A1G2LS59"/>
<comment type="caution">
    <text evidence="7">The sequence shown here is derived from an EMBL/GenBank/DDBJ whole genome shotgun (WGS) entry which is preliminary data.</text>
</comment>
<feature type="domain" description="Acylphosphatase-like" evidence="6">
    <location>
        <begin position="8"/>
        <end position="92"/>
    </location>
</feature>
<dbReference type="Pfam" id="PF00708">
    <property type="entry name" value="Acylphosphatase"/>
    <property type="match status" value="1"/>
</dbReference>
<dbReference type="EMBL" id="MHQZ01000012">
    <property type="protein sequence ID" value="OHA14334.1"/>
    <property type="molecule type" value="Genomic_DNA"/>
</dbReference>
<reference evidence="7 8" key="1">
    <citation type="journal article" date="2016" name="Nat. Commun.">
        <title>Thousands of microbial genomes shed light on interconnected biogeochemical processes in an aquifer system.</title>
        <authorList>
            <person name="Anantharaman K."/>
            <person name="Brown C.T."/>
            <person name="Hug L.A."/>
            <person name="Sharon I."/>
            <person name="Castelle C.J."/>
            <person name="Probst A.J."/>
            <person name="Thomas B.C."/>
            <person name="Singh A."/>
            <person name="Wilkins M.J."/>
            <person name="Karaoz U."/>
            <person name="Brodie E.L."/>
            <person name="Williams K.H."/>
            <person name="Hubbard S.S."/>
            <person name="Banfield J.F."/>
        </authorList>
    </citation>
    <scope>NUCLEOTIDE SEQUENCE [LARGE SCALE GENOMIC DNA]</scope>
</reference>
<dbReference type="EC" id="3.6.1.7" evidence="2 4"/>
<organism evidence="7 8">
    <name type="scientific">Candidatus Tagabacteria bacterium RIFCSPLOWO2_01_FULL_39_11</name>
    <dbReference type="NCBI Taxonomy" id="1802295"/>
    <lineage>
        <taxon>Bacteria</taxon>
        <taxon>Candidatus Tagaibacteriota</taxon>
    </lineage>
</organism>
<dbReference type="GO" id="GO:0003998">
    <property type="term" value="F:acylphosphatase activity"/>
    <property type="evidence" value="ECO:0007669"/>
    <property type="project" value="UniProtKB-EC"/>
</dbReference>
<dbReference type="PANTHER" id="PTHR47268">
    <property type="entry name" value="ACYLPHOSPHATASE"/>
    <property type="match status" value="1"/>
</dbReference>
<feature type="active site" evidence="4">
    <location>
        <position position="23"/>
    </location>
</feature>
<evidence type="ECO:0000313" key="8">
    <source>
        <dbReference type="Proteomes" id="UP000178302"/>
    </source>
</evidence>
<dbReference type="InterPro" id="IPR001792">
    <property type="entry name" value="Acylphosphatase-like_dom"/>
</dbReference>
<proteinExistence type="inferred from homology"/>
<evidence type="ECO:0000259" key="6">
    <source>
        <dbReference type="PROSITE" id="PS51160"/>
    </source>
</evidence>
<evidence type="ECO:0000256" key="3">
    <source>
        <dbReference type="ARBA" id="ARBA00047645"/>
    </source>
</evidence>
<dbReference type="PROSITE" id="PS00150">
    <property type="entry name" value="ACYLPHOSPHATASE_1"/>
    <property type="match status" value="1"/>
</dbReference>